<dbReference type="OrthoDB" id="9768177at2"/>
<keyword evidence="5" id="KW-0732">Signal</keyword>
<keyword evidence="11" id="KW-1185">Reference proteome</keyword>
<dbReference type="InterPro" id="IPR039426">
    <property type="entry name" value="TonB-dep_rcpt-like"/>
</dbReference>
<feature type="domain" description="TonB-dependent receptor plug" evidence="9">
    <location>
        <begin position="136"/>
        <end position="243"/>
    </location>
</feature>
<dbReference type="GO" id="GO:0044718">
    <property type="term" value="P:siderophore transmembrane transport"/>
    <property type="evidence" value="ECO:0007669"/>
    <property type="project" value="TreeGrafter"/>
</dbReference>
<sequence length="1044" mass="114312">MNNITFFKPKNVLQGCMLALCIIGANQEARAYGPVASESTYFQTIVKGTVKSGTDNLPVPGVTVMVKGTSIATTTDIDGNFEISVADPSAVLIFSSIGFANQEIPVNNQTNISVTLAEDVKTLEEVVVVGYGVKKKATVTGSISEINGKDVAKSPAVNISNGFAGRVSGVIATNRSGEPGYDDSGISIRGLGTMGNNDVLVVVDGIPGQIGGLSRLSAQEIESITVLKDASAAIYGSRAANGVILVTTKKGKKGSKLSVSYNFDQGFSSPTRLPDMADAATYAQIRNEIAYYNSPDLGMNQIYDQNDIDMFRDGSNPVTNPNTDWAKAALKSAALQSQHNINVQGGSETTNYFFSVGKLSQEGLYRNGVANYDQYNVRTNIDTQINDKLKIGVSLSGRKEDRLFPIQSAGNIFRAIYRAYPTVAGIYPNGLPSRGIEGSNPLIDATNVAGSNENPTYVFNGILRGSYDFGFLKGLSVDGFYSADVSESRTKSFSTPFTLYNYNETTGNYDESLYGGGPNQMASLYQSQTSTSQEVANIKVNFKRQLGSHNIDAFVGYEQSEYKFSTFDATRFNFPTTTLPELSQGGAATADARNSGRSWNFTRQSYLSRIAYNFQEKYLLELQARIDGSSNFPKGNQFGFFPSVSAGYRISKEDWFKSDGVVNDLKVRASWGQLGNDNIGNFQYYDNYQFNNRYVVGNQVVSGIDLTRLGNPNITWEVATKTDVGVNATFLKNFTLEAIYFMQDRSDILWTRNASIPGSTGIVNPYGSGALVPQENIAKMKSNGIEATLGYRKNGDFSWGVSGNFTYAKNEVKYIDEAPGLLDYQKQTGQPFNTYLLYNTAGIYTSQEQIDSTPHLEDAQPGDLIYKDTNGDGEITPDDMTRSKYSNLPRITYGFVMDAAYKNFDVSVVFAGQAQVSQYLLTESGTTGNFYSTWADNRWSPTNPTGSFPRVDESSGSSINGGRYRNDFWLHNTAFVRLKNVQLGYTLPKDITEKYGVSSFRLYASAFNLFTLTKVKDFDPEGSSENGQFYPQQKIINFGFNVQF</sequence>
<keyword evidence="10" id="KW-0675">Receptor</keyword>
<dbReference type="InterPro" id="IPR008969">
    <property type="entry name" value="CarboxyPept-like_regulatory"/>
</dbReference>
<dbReference type="Gene3D" id="2.170.130.10">
    <property type="entry name" value="TonB-dependent receptor, plug domain"/>
    <property type="match status" value="1"/>
</dbReference>
<dbReference type="SUPFAM" id="SSF49464">
    <property type="entry name" value="Carboxypeptidase regulatory domain-like"/>
    <property type="match status" value="1"/>
</dbReference>
<keyword evidence="6 8" id="KW-0472">Membrane</keyword>
<organism evidence="10 11">
    <name type="scientific">Flavobacterium zepuense</name>
    <dbReference type="NCBI Taxonomy" id="2593302"/>
    <lineage>
        <taxon>Bacteria</taxon>
        <taxon>Pseudomonadati</taxon>
        <taxon>Bacteroidota</taxon>
        <taxon>Flavobacteriia</taxon>
        <taxon>Flavobacteriales</taxon>
        <taxon>Flavobacteriaceae</taxon>
        <taxon>Flavobacterium</taxon>
    </lineage>
</organism>
<comment type="subcellular location">
    <subcellularLocation>
        <location evidence="1 8">Cell outer membrane</location>
        <topology evidence="1 8">Multi-pass membrane protein</topology>
    </subcellularLocation>
</comment>
<keyword evidence="7 8" id="KW-0998">Cell outer membrane</keyword>
<dbReference type="NCBIfam" id="TIGR04056">
    <property type="entry name" value="OMP_RagA_SusC"/>
    <property type="match status" value="1"/>
</dbReference>
<evidence type="ECO:0000256" key="4">
    <source>
        <dbReference type="ARBA" id="ARBA00022692"/>
    </source>
</evidence>
<dbReference type="InterPro" id="IPR036942">
    <property type="entry name" value="Beta-barrel_TonB_sf"/>
</dbReference>
<dbReference type="InterPro" id="IPR023996">
    <property type="entry name" value="TonB-dep_OMP_SusC/RagA"/>
</dbReference>
<dbReference type="Pfam" id="PF13715">
    <property type="entry name" value="CarbopepD_reg_2"/>
    <property type="match status" value="1"/>
</dbReference>
<dbReference type="PROSITE" id="PS52016">
    <property type="entry name" value="TONB_DEPENDENT_REC_3"/>
    <property type="match status" value="1"/>
</dbReference>
<dbReference type="NCBIfam" id="TIGR04057">
    <property type="entry name" value="SusC_RagA_signa"/>
    <property type="match status" value="1"/>
</dbReference>
<dbReference type="PANTHER" id="PTHR30069">
    <property type="entry name" value="TONB-DEPENDENT OUTER MEMBRANE RECEPTOR"/>
    <property type="match status" value="1"/>
</dbReference>
<evidence type="ECO:0000256" key="7">
    <source>
        <dbReference type="ARBA" id="ARBA00023237"/>
    </source>
</evidence>
<keyword evidence="3 8" id="KW-1134">Transmembrane beta strand</keyword>
<dbReference type="EMBL" id="VJVZ01000003">
    <property type="protein sequence ID" value="TRW25913.1"/>
    <property type="molecule type" value="Genomic_DNA"/>
</dbReference>
<dbReference type="Gene3D" id="2.40.170.20">
    <property type="entry name" value="TonB-dependent receptor, beta-barrel domain"/>
    <property type="match status" value="1"/>
</dbReference>
<protein>
    <submittedName>
        <fullName evidence="10">TonB-dependent receptor</fullName>
    </submittedName>
</protein>
<dbReference type="PROSITE" id="PS00018">
    <property type="entry name" value="EF_HAND_1"/>
    <property type="match status" value="1"/>
</dbReference>
<dbReference type="GO" id="GO:0009279">
    <property type="term" value="C:cell outer membrane"/>
    <property type="evidence" value="ECO:0007669"/>
    <property type="project" value="UniProtKB-SubCell"/>
</dbReference>
<evidence type="ECO:0000256" key="6">
    <source>
        <dbReference type="ARBA" id="ARBA00023136"/>
    </source>
</evidence>
<gene>
    <name evidence="10" type="ORF">FMM05_06735</name>
</gene>
<dbReference type="InterPro" id="IPR018247">
    <property type="entry name" value="EF_Hand_1_Ca_BS"/>
</dbReference>
<reference evidence="10 11" key="1">
    <citation type="submission" date="2019-07" db="EMBL/GenBank/DDBJ databases">
        <title>Flavobacterium sp. nov., isolated from glacier ice.</title>
        <authorList>
            <person name="Liu Q."/>
            <person name="Xin Y.-H."/>
        </authorList>
    </citation>
    <scope>NUCLEOTIDE SEQUENCE [LARGE SCALE GENOMIC DNA]</scope>
    <source>
        <strain evidence="10 11">ZT4R6</strain>
    </source>
</reference>
<name>A0A552V612_9FLAO</name>
<dbReference type="GO" id="GO:0015344">
    <property type="term" value="F:siderophore uptake transmembrane transporter activity"/>
    <property type="evidence" value="ECO:0007669"/>
    <property type="project" value="TreeGrafter"/>
</dbReference>
<evidence type="ECO:0000256" key="2">
    <source>
        <dbReference type="ARBA" id="ARBA00022448"/>
    </source>
</evidence>
<keyword evidence="4 8" id="KW-0812">Transmembrane</keyword>
<comment type="similarity">
    <text evidence="8">Belongs to the TonB-dependent receptor family.</text>
</comment>
<evidence type="ECO:0000313" key="10">
    <source>
        <dbReference type="EMBL" id="TRW25913.1"/>
    </source>
</evidence>
<dbReference type="InterPro" id="IPR023997">
    <property type="entry name" value="TonB-dep_OMP_SusC/RagA_CS"/>
</dbReference>
<dbReference type="Proteomes" id="UP000320643">
    <property type="component" value="Unassembled WGS sequence"/>
</dbReference>
<keyword evidence="2 8" id="KW-0813">Transport</keyword>
<proteinExistence type="inferred from homology"/>
<dbReference type="InterPro" id="IPR037066">
    <property type="entry name" value="Plug_dom_sf"/>
</dbReference>
<comment type="caution">
    <text evidence="10">The sequence shown here is derived from an EMBL/GenBank/DDBJ whole genome shotgun (WGS) entry which is preliminary data.</text>
</comment>
<dbReference type="SUPFAM" id="SSF56935">
    <property type="entry name" value="Porins"/>
    <property type="match status" value="1"/>
</dbReference>
<dbReference type="Pfam" id="PF07715">
    <property type="entry name" value="Plug"/>
    <property type="match status" value="1"/>
</dbReference>
<evidence type="ECO:0000256" key="5">
    <source>
        <dbReference type="ARBA" id="ARBA00022729"/>
    </source>
</evidence>
<dbReference type="InterPro" id="IPR012910">
    <property type="entry name" value="Plug_dom"/>
</dbReference>
<dbReference type="RefSeq" id="WP_143372577.1">
    <property type="nucleotide sequence ID" value="NZ_VJVZ01000003.1"/>
</dbReference>
<dbReference type="AlphaFoldDB" id="A0A552V612"/>
<evidence type="ECO:0000256" key="3">
    <source>
        <dbReference type="ARBA" id="ARBA00022452"/>
    </source>
</evidence>
<accession>A0A552V612</accession>
<dbReference type="PANTHER" id="PTHR30069:SF29">
    <property type="entry name" value="HEMOGLOBIN AND HEMOGLOBIN-HAPTOGLOBIN-BINDING PROTEIN 1-RELATED"/>
    <property type="match status" value="1"/>
</dbReference>
<evidence type="ECO:0000256" key="8">
    <source>
        <dbReference type="PROSITE-ProRule" id="PRU01360"/>
    </source>
</evidence>
<evidence type="ECO:0000313" key="11">
    <source>
        <dbReference type="Proteomes" id="UP000320643"/>
    </source>
</evidence>
<dbReference type="FunFam" id="2.170.130.10:FF:000003">
    <property type="entry name" value="SusC/RagA family TonB-linked outer membrane protein"/>
    <property type="match status" value="1"/>
</dbReference>
<evidence type="ECO:0000259" key="9">
    <source>
        <dbReference type="Pfam" id="PF07715"/>
    </source>
</evidence>
<evidence type="ECO:0000256" key="1">
    <source>
        <dbReference type="ARBA" id="ARBA00004571"/>
    </source>
</evidence>
<dbReference type="Gene3D" id="2.60.40.1120">
    <property type="entry name" value="Carboxypeptidase-like, regulatory domain"/>
    <property type="match status" value="1"/>
</dbReference>